<evidence type="ECO:0000256" key="14">
    <source>
        <dbReference type="ARBA" id="ARBA00045720"/>
    </source>
</evidence>
<feature type="transmembrane region" description="Helical" evidence="15">
    <location>
        <begin position="49"/>
        <end position="66"/>
    </location>
</feature>
<evidence type="ECO:0000256" key="4">
    <source>
        <dbReference type="ARBA" id="ARBA00022448"/>
    </source>
</evidence>
<evidence type="ECO:0000256" key="8">
    <source>
        <dbReference type="ARBA" id="ARBA00022692"/>
    </source>
</evidence>
<dbReference type="AlphaFoldDB" id="A0A1E8CJ96"/>
<dbReference type="GO" id="GO:0015097">
    <property type="term" value="F:mercury ion transmembrane transporter activity"/>
    <property type="evidence" value="ECO:0007669"/>
    <property type="project" value="InterPro"/>
</dbReference>
<comment type="similarity">
    <text evidence="2">Belongs to the MerT family.</text>
</comment>
<comment type="subcellular location">
    <subcellularLocation>
        <location evidence="1">Cell inner membrane</location>
        <topology evidence="1">Multi-pass membrane protein</topology>
    </subcellularLocation>
</comment>
<keyword evidence="6" id="KW-1003">Cell membrane</keyword>
<evidence type="ECO:0000313" key="17">
    <source>
        <dbReference type="Proteomes" id="UP000175669"/>
    </source>
</evidence>
<gene>
    <name evidence="16" type="ORF">PHACT_04610</name>
</gene>
<keyword evidence="4" id="KW-0813">Transport</keyword>
<comment type="function">
    <text evidence="14">Involved in mercury resistance. Probably transfers a mercuric ion from the periplasmic Hg(2+)-binding protein MerP to the cytoplasmic mercuric reductase MerA.</text>
</comment>
<evidence type="ECO:0000256" key="7">
    <source>
        <dbReference type="ARBA" id="ARBA00022519"/>
    </source>
</evidence>
<protein>
    <recommendedName>
        <fullName evidence="3">Mercuric transport protein MerT</fullName>
    </recommendedName>
    <alternativeName>
        <fullName evidence="13">Mercury ion transport protein</fullName>
    </alternativeName>
</protein>
<sequence length="116" mass="12356">MSMSNSGRVPLAAGGIAALLASACCLGPLVLITLGISGAWIGNLVALEPYRPLFIGIAIVALLFAWRRVFRPPQKCAPAEVCAVPRVRAAYKVAFWVVSVLVLIGLVFPYALPLFY</sequence>
<dbReference type="GO" id="GO:0046872">
    <property type="term" value="F:metal ion binding"/>
    <property type="evidence" value="ECO:0007669"/>
    <property type="project" value="UniProtKB-KW"/>
</dbReference>
<keyword evidence="11 15" id="KW-1133">Transmembrane helix</keyword>
<evidence type="ECO:0000256" key="13">
    <source>
        <dbReference type="ARBA" id="ARBA00030934"/>
    </source>
</evidence>
<dbReference type="NCBIfam" id="NF010314">
    <property type="entry name" value="PRK13751.2"/>
    <property type="match status" value="1"/>
</dbReference>
<keyword evidence="5" id="KW-0475">Mercuric resistance</keyword>
<evidence type="ECO:0000256" key="3">
    <source>
        <dbReference type="ARBA" id="ARBA00017053"/>
    </source>
</evidence>
<dbReference type="GO" id="GO:0005886">
    <property type="term" value="C:plasma membrane"/>
    <property type="evidence" value="ECO:0007669"/>
    <property type="project" value="UniProtKB-SubCell"/>
</dbReference>
<proteinExistence type="inferred from homology"/>
<reference evidence="17" key="1">
    <citation type="submission" date="2016-07" db="EMBL/GenBank/DDBJ databases">
        <authorList>
            <person name="Florea S."/>
            <person name="Webb J.S."/>
            <person name="Jaromczyk J."/>
            <person name="Schardl C.L."/>
        </authorList>
    </citation>
    <scope>NUCLEOTIDE SEQUENCE [LARGE SCALE GENOMIC DNA]</scope>
    <source>
        <strain evidence="17">KCTC 42131</strain>
    </source>
</reference>
<evidence type="ECO:0000256" key="11">
    <source>
        <dbReference type="ARBA" id="ARBA00022989"/>
    </source>
</evidence>
<keyword evidence="12 15" id="KW-0472">Membrane</keyword>
<evidence type="ECO:0000256" key="12">
    <source>
        <dbReference type="ARBA" id="ARBA00023136"/>
    </source>
</evidence>
<dbReference type="Proteomes" id="UP000175669">
    <property type="component" value="Unassembled WGS sequence"/>
</dbReference>
<keyword evidence="8 15" id="KW-0812">Transmembrane</keyword>
<accession>A0A1E8CJ96</accession>
<keyword evidence="17" id="KW-1185">Reference proteome</keyword>
<organism evidence="16 17">
    <name type="scientific">Pseudohongiella acticola</name>
    <dbReference type="NCBI Taxonomy" id="1524254"/>
    <lineage>
        <taxon>Bacteria</taxon>
        <taxon>Pseudomonadati</taxon>
        <taxon>Pseudomonadota</taxon>
        <taxon>Gammaproteobacteria</taxon>
        <taxon>Pseudomonadales</taxon>
        <taxon>Pseudohongiellaceae</taxon>
        <taxon>Pseudohongiella</taxon>
    </lineage>
</organism>
<evidence type="ECO:0000256" key="9">
    <source>
        <dbReference type="ARBA" id="ARBA00022723"/>
    </source>
</evidence>
<dbReference type="Pfam" id="PF02411">
    <property type="entry name" value="MerT"/>
    <property type="match status" value="1"/>
</dbReference>
<dbReference type="OrthoDB" id="9813737at2"/>
<dbReference type="EMBL" id="MASR01000001">
    <property type="protein sequence ID" value="OFE12503.1"/>
    <property type="molecule type" value="Genomic_DNA"/>
</dbReference>
<dbReference type="InterPro" id="IPR003457">
    <property type="entry name" value="Transprt_MerT"/>
</dbReference>
<name>A0A1E8CJ96_9GAMM</name>
<keyword evidence="10" id="KW-0476">Mercury</keyword>
<dbReference type="Gene3D" id="1.10.287.910">
    <property type="entry name" value="bacterial mercury transporter, merf"/>
    <property type="match status" value="1"/>
</dbReference>
<dbReference type="RefSeq" id="WP_068810624.1">
    <property type="nucleotide sequence ID" value="NZ_MASR01000001.1"/>
</dbReference>
<evidence type="ECO:0000256" key="10">
    <source>
        <dbReference type="ARBA" id="ARBA00022914"/>
    </source>
</evidence>
<evidence type="ECO:0000256" key="2">
    <source>
        <dbReference type="ARBA" id="ARBA00008224"/>
    </source>
</evidence>
<dbReference type="STRING" id="1524254.PHACT_04610"/>
<evidence type="ECO:0000256" key="5">
    <source>
        <dbReference type="ARBA" id="ARBA00022466"/>
    </source>
</evidence>
<keyword evidence="7" id="KW-0997">Cell inner membrane</keyword>
<evidence type="ECO:0000256" key="6">
    <source>
        <dbReference type="ARBA" id="ARBA00022475"/>
    </source>
</evidence>
<keyword evidence="9" id="KW-0479">Metal-binding</keyword>
<feature type="transmembrane region" description="Helical" evidence="15">
    <location>
        <begin position="93"/>
        <end position="112"/>
    </location>
</feature>
<evidence type="ECO:0000313" key="16">
    <source>
        <dbReference type="EMBL" id="OFE12503.1"/>
    </source>
</evidence>
<evidence type="ECO:0000256" key="1">
    <source>
        <dbReference type="ARBA" id="ARBA00004429"/>
    </source>
</evidence>
<evidence type="ECO:0000256" key="15">
    <source>
        <dbReference type="SAM" id="Phobius"/>
    </source>
</evidence>
<comment type="caution">
    <text evidence="16">The sequence shown here is derived from an EMBL/GenBank/DDBJ whole genome shotgun (WGS) entry which is preliminary data.</text>
</comment>